<feature type="compositionally biased region" description="Polar residues" evidence="1">
    <location>
        <begin position="27"/>
        <end position="42"/>
    </location>
</feature>
<evidence type="ECO:0000313" key="4">
    <source>
        <dbReference type="Proteomes" id="UP001500630"/>
    </source>
</evidence>
<feature type="chain" id="PRO_5046775142" description="Secreted protein" evidence="2">
    <location>
        <begin position="22"/>
        <end position="182"/>
    </location>
</feature>
<comment type="caution">
    <text evidence="3">The sequence shown here is derived from an EMBL/GenBank/DDBJ whole genome shotgun (WGS) entry which is preliminary data.</text>
</comment>
<reference evidence="4" key="1">
    <citation type="journal article" date="2019" name="Int. J. Syst. Evol. Microbiol.">
        <title>The Global Catalogue of Microorganisms (GCM) 10K type strain sequencing project: providing services to taxonomists for standard genome sequencing and annotation.</title>
        <authorList>
            <consortium name="The Broad Institute Genomics Platform"/>
            <consortium name="The Broad Institute Genome Sequencing Center for Infectious Disease"/>
            <person name="Wu L."/>
            <person name="Ma J."/>
        </authorList>
    </citation>
    <scope>NUCLEOTIDE SEQUENCE [LARGE SCALE GENOMIC DNA]</scope>
    <source>
        <strain evidence="4">JCM 17326</strain>
    </source>
</reference>
<organism evidence="3 4">
    <name type="scientific">Nonomuraea rosea</name>
    <dbReference type="NCBI Taxonomy" id="638574"/>
    <lineage>
        <taxon>Bacteria</taxon>
        <taxon>Bacillati</taxon>
        <taxon>Actinomycetota</taxon>
        <taxon>Actinomycetes</taxon>
        <taxon>Streptosporangiales</taxon>
        <taxon>Streptosporangiaceae</taxon>
        <taxon>Nonomuraea</taxon>
    </lineage>
</organism>
<keyword evidence="4" id="KW-1185">Reference proteome</keyword>
<feature type="signal peptide" evidence="2">
    <location>
        <begin position="1"/>
        <end position="21"/>
    </location>
</feature>
<evidence type="ECO:0008006" key="5">
    <source>
        <dbReference type="Google" id="ProtNLM"/>
    </source>
</evidence>
<feature type="compositionally biased region" description="Polar residues" evidence="1">
    <location>
        <begin position="142"/>
        <end position="154"/>
    </location>
</feature>
<feature type="compositionally biased region" description="Low complexity" evidence="1">
    <location>
        <begin position="63"/>
        <end position="75"/>
    </location>
</feature>
<dbReference type="EMBL" id="BAABDQ010000053">
    <property type="protein sequence ID" value="GAA3616092.1"/>
    <property type="molecule type" value="Genomic_DNA"/>
</dbReference>
<accession>A0ABP6ZPY5</accession>
<dbReference type="Proteomes" id="UP001500630">
    <property type="component" value="Unassembled WGS sequence"/>
</dbReference>
<evidence type="ECO:0000256" key="1">
    <source>
        <dbReference type="SAM" id="MobiDB-lite"/>
    </source>
</evidence>
<evidence type="ECO:0000256" key="2">
    <source>
        <dbReference type="SAM" id="SignalP"/>
    </source>
</evidence>
<sequence length="182" mass="19248">MCAKTLLLAGGAAAVIVTVVALNGAGSNKPGNQQGSSPQTMDTSRDVSSHHVATSSLPRHKSSVPSPAPASLALPHSKTEGGEGRNSAKQMTAARNRAPINEPHGRHELARPQPLTGPAADRHPPRPSPKAKRAPRDLRPSSPGTSRSDGSPSLFTMKCDELFPPNKRESRLRNIACHRLFN</sequence>
<keyword evidence="2" id="KW-0732">Signal</keyword>
<protein>
    <recommendedName>
        <fullName evidence="5">Secreted protein</fullName>
    </recommendedName>
</protein>
<proteinExistence type="predicted"/>
<evidence type="ECO:0000313" key="3">
    <source>
        <dbReference type="EMBL" id="GAA3616092.1"/>
    </source>
</evidence>
<name>A0ABP6ZPY5_9ACTN</name>
<gene>
    <name evidence="3" type="ORF">GCM10022419_121740</name>
</gene>
<feature type="region of interest" description="Disordered" evidence="1">
    <location>
        <begin position="27"/>
        <end position="158"/>
    </location>
</feature>